<evidence type="ECO:0000256" key="6">
    <source>
        <dbReference type="PIRSR" id="PIRSR001589-1"/>
    </source>
</evidence>
<dbReference type="PANTHER" id="PTHR43284">
    <property type="entry name" value="ASPARAGINE SYNTHETASE (GLUTAMINE-HYDROLYZING)"/>
    <property type="match status" value="1"/>
</dbReference>
<keyword evidence="4 6" id="KW-0315">Glutamine amidotransferase</keyword>
<keyword evidence="6" id="KW-0028">Amino-acid biosynthesis</keyword>
<dbReference type="InterPro" id="IPR001962">
    <property type="entry name" value="Asn_synthase"/>
</dbReference>
<evidence type="ECO:0000256" key="7">
    <source>
        <dbReference type="PIRSR" id="PIRSR001589-2"/>
    </source>
</evidence>
<dbReference type="SUPFAM" id="SSF56235">
    <property type="entry name" value="N-terminal nucleophile aminohydrolases (Ntn hydrolases)"/>
    <property type="match status" value="1"/>
</dbReference>
<dbReference type="Proteomes" id="UP001172673">
    <property type="component" value="Unassembled WGS sequence"/>
</dbReference>
<dbReference type="PANTHER" id="PTHR43284:SF1">
    <property type="entry name" value="ASPARAGINE SYNTHETASE"/>
    <property type="match status" value="1"/>
</dbReference>
<protein>
    <recommendedName>
        <fullName evidence="9">Glutamine amidotransferase type-2 domain-containing protein</fullName>
    </recommendedName>
</protein>
<keyword evidence="3 5" id="KW-0067">ATP-binding</keyword>
<dbReference type="CDD" id="cd00712">
    <property type="entry name" value="AsnB"/>
    <property type="match status" value="1"/>
</dbReference>
<dbReference type="PROSITE" id="PS51278">
    <property type="entry name" value="GATASE_TYPE_2"/>
    <property type="match status" value="1"/>
</dbReference>
<dbReference type="InterPro" id="IPR033738">
    <property type="entry name" value="AsnB_N"/>
</dbReference>
<dbReference type="InterPro" id="IPR029055">
    <property type="entry name" value="Ntn_hydrolases_N"/>
</dbReference>
<dbReference type="AlphaFoldDB" id="A0AA39CJN8"/>
<feature type="binding site" evidence="7">
    <location>
        <position position="313"/>
    </location>
    <ligand>
        <name>ATP</name>
        <dbReference type="ChEBI" id="CHEBI:30616"/>
    </ligand>
</feature>
<dbReference type="CDD" id="cd01991">
    <property type="entry name" value="Asn_synthase_B_C"/>
    <property type="match status" value="1"/>
</dbReference>
<feature type="site" description="Important for beta-aspartyl-AMP intermediate formation" evidence="8">
    <location>
        <position position="390"/>
    </location>
</feature>
<evidence type="ECO:0000313" key="11">
    <source>
        <dbReference type="Proteomes" id="UP001172673"/>
    </source>
</evidence>
<keyword evidence="11" id="KW-1185">Reference proteome</keyword>
<evidence type="ECO:0000256" key="5">
    <source>
        <dbReference type="PIRNR" id="PIRNR001589"/>
    </source>
</evidence>
<sequence>MCGLTACLNYNKCEPLATGAKENSGLEAEVHESLELVKHRGPDARGQWISSDGRIALGHVRLSIIDLSAEGNQPFHDDEGGIHAVVNGELYGYEHYREQLSKEYSFKGNSDCEIVIALYKNYGLTFLSHLRGEFALVLYDSKRELLFAARDRYGIKSLYYTIIDGRLLVATEMKSFLAFGWEPSWSIRSLREGGWVVDHRTIFEGVYKVLPGHYLCVRNFGDVEHKPYWDLEYPDKHIPETRSEAQMIDGVRERLMEAVKIRLRADVPVAIYLSGGLDSSSVAGITAHLIKTQGTQLGNDASRSLSRLSVFTVQFDEDSGVNESEVARRTAEWLGVDFHPIYMGEEEIASRFEDAVWYSETPFPDVDGPSKMAMAEKVHSLGIKVVVTGEGSDEHFGGYSTYHVDVMREPDNSWPPSLIDESKRAKVWRDLTQRGDMLSWQPQGEVDVDAIDRMLNSTRQAMRMRSFFFLEFASWTDTYATRGVETVIAESFDGKVRDAIANKWHPLHTSEFLWTKTAFPNILLRYTGDNMDMVHHVESRTPFLDHHLTEYANAIPPSLKMKYDPVKDDFQEKHILRQAVKPFITEEVFARRKQPFLGPTIYRDGGPFHRMLAKVVTKENVEALGFVDWEASSGLLNRAFKEKDGVAMRKAMALAQFVTLGQRFGVKKAEPERELRGYVNGEVNGQRN</sequence>
<feature type="active site" description="For GATase activity" evidence="6">
    <location>
        <position position="2"/>
    </location>
</feature>
<dbReference type="FunFam" id="3.60.20.10:FF:000155">
    <property type="entry name" value="Asparagine synthetase (Eurofung)"/>
    <property type="match status" value="1"/>
</dbReference>
<evidence type="ECO:0000256" key="1">
    <source>
        <dbReference type="ARBA" id="ARBA00005752"/>
    </source>
</evidence>
<dbReference type="InterPro" id="IPR006426">
    <property type="entry name" value="Asn_synth_AEB"/>
</dbReference>
<dbReference type="GO" id="GO:0005829">
    <property type="term" value="C:cytosol"/>
    <property type="evidence" value="ECO:0007669"/>
    <property type="project" value="TreeGrafter"/>
</dbReference>
<comment type="caution">
    <text evidence="10">The sequence shown here is derived from an EMBL/GenBank/DDBJ whole genome shotgun (WGS) entry which is preliminary data.</text>
</comment>
<dbReference type="SUPFAM" id="SSF52402">
    <property type="entry name" value="Adenine nucleotide alpha hydrolases-like"/>
    <property type="match status" value="1"/>
</dbReference>
<evidence type="ECO:0000256" key="8">
    <source>
        <dbReference type="PIRSR" id="PIRSR001589-3"/>
    </source>
</evidence>
<feature type="domain" description="Glutamine amidotransferase type-2" evidence="9">
    <location>
        <begin position="2"/>
        <end position="220"/>
    </location>
</feature>
<dbReference type="GO" id="GO:0006529">
    <property type="term" value="P:asparagine biosynthetic process"/>
    <property type="evidence" value="ECO:0007669"/>
    <property type="project" value="UniProtKB-KW"/>
</dbReference>
<dbReference type="NCBIfam" id="TIGR01536">
    <property type="entry name" value="asn_synth_AEB"/>
    <property type="match status" value="1"/>
</dbReference>
<proteinExistence type="inferred from homology"/>
<dbReference type="PIRSF" id="PIRSF001589">
    <property type="entry name" value="Asn_synthetase_glu-h"/>
    <property type="match status" value="1"/>
</dbReference>
<comment type="similarity">
    <text evidence="1">Belongs to the asparagine synthetase family.</text>
</comment>
<evidence type="ECO:0000259" key="9">
    <source>
        <dbReference type="PROSITE" id="PS51278"/>
    </source>
</evidence>
<dbReference type="Pfam" id="PF00733">
    <property type="entry name" value="Asn_synthase"/>
    <property type="match status" value="1"/>
</dbReference>
<dbReference type="EMBL" id="JAPDRK010000007">
    <property type="protein sequence ID" value="KAJ9610423.1"/>
    <property type="molecule type" value="Genomic_DNA"/>
</dbReference>
<accession>A0AA39CJN8</accession>
<keyword evidence="6" id="KW-0061">Asparagine biosynthesis</keyword>
<evidence type="ECO:0000256" key="3">
    <source>
        <dbReference type="ARBA" id="ARBA00022840"/>
    </source>
</evidence>
<reference evidence="10" key="1">
    <citation type="submission" date="2022-10" db="EMBL/GenBank/DDBJ databases">
        <title>Culturing micro-colonial fungi from biological soil crusts in the Mojave desert and describing Neophaeococcomyces mojavensis, and introducing the new genera and species Taxawa tesnikishii.</title>
        <authorList>
            <person name="Kurbessoian T."/>
            <person name="Stajich J.E."/>
        </authorList>
    </citation>
    <scope>NUCLEOTIDE SEQUENCE</scope>
    <source>
        <strain evidence="10">TK_41</strain>
    </source>
</reference>
<dbReference type="GO" id="GO:0004066">
    <property type="term" value="F:asparagine synthase (glutamine-hydrolyzing) activity"/>
    <property type="evidence" value="ECO:0007669"/>
    <property type="project" value="InterPro"/>
</dbReference>
<evidence type="ECO:0000256" key="4">
    <source>
        <dbReference type="ARBA" id="ARBA00022962"/>
    </source>
</evidence>
<dbReference type="InterPro" id="IPR017932">
    <property type="entry name" value="GATase_2_dom"/>
</dbReference>
<organism evidence="10 11">
    <name type="scientific">Cladophialophora chaetospira</name>
    <dbReference type="NCBI Taxonomy" id="386627"/>
    <lineage>
        <taxon>Eukaryota</taxon>
        <taxon>Fungi</taxon>
        <taxon>Dikarya</taxon>
        <taxon>Ascomycota</taxon>
        <taxon>Pezizomycotina</taxon>
        <taxon>Eurotiomycetes</taxon>
        <taxon>Chaetothyriomycetidae</taxon>
        <taxon>Chaetothyriales</taxon>
        <taxon>Herpotrichiellaceae</taxon>
        <taxon>Cladophialophora</taxon>
    </lineage>
</organism>
<feature type="binding site" evidence="7">
    <location>
        <position position="111"/>
    </location>
    <ligand>
        <name>L-glutamine</name>
        <dbReference type="ChEBI" id="CHEBI:58359"/>
    </ligand>
</feature>
<evidence type="ECO:0000313" key="10">
    <source>
        <dbReference type="EMBL" id="KAJ9610423.1"/>
    </source>
</evidence>
<dbReference type="Pfam" id="PF13537">
    <property type="entry name" value="GATase_7"/>
    <property type="match status" value="1"/>
</dbReference>
<dbReference type="InterPro" id="IPR014729">
    <property type="entry name" value="Rossmann-like_a/b/a_fold"/>
</dbReference>
<keyword evidence="2 5" id="KW-0547">Nucleotide-binding</keyword>
<name>A0AA39CJN8_9EURO</name>
<dbReference type="Gene3D" id="3.40.50.620">
    <property type="entry name" value="HUPs"/>
    <property type="match status" value="2"/>
</dbReference>
<dbReference type="InterPro" id="IPR051786">
    <property type="entry name" value="ASN_synthetase/amidase"/>
</dbReference>
<dbReference type="GO" id="GO:0005524">
    <property type="term" value="F:ATP binding"/>
    <property type="evidence" value="ECO:0007669"/>
    <property type="project" value="UniProtKB-KW"/>
</dbReference>
<gene>
    <name evidence="10" type="ORF">H2200_005200</name>
</gene>
<dbReference type="Gene3D" id="3.60.20.10">
    <property type="entry name" value="Glutamine Phosphoribosylpyrophosphate, subunit 1, domain 1"/>
    <property type="match status" value="1"/>
</dbReference>
<evidence type="ECO:0000256" key="2">
    <source>
        <dbReference type="ARBA" id="ARBA00022741"/>
    </source>
</evidence>